<sequence length="126" mass="13871">MGCESVLECVTTPCSWNHIPGKVLHRCGHHADSTECPRAALLTQPGSSAETQLEQHFLQRPFAPPPDMLAESCPAFWSFISVSTLCCHNEESFTQQVPYLWRTNESLVTKLQSPVSTTLNLQGGSV</sequence>
<gene>
    <name evidence="1" type="ORF">FQA47_016836</name>
</gene>
<accession>A0A834BXB4</accession>
<evidence type="ECO:0000313" key="2">
    <source>
        <dbReference type="Proteomes" id="UP000646548"/>
    </source>
</evidence>
<evidence type="ECO:0000313" key="1">
    <source>
        <dbReference type="EMBL" id="KAF6716355.1"/>
    </source>
</evidence>
<reference evidence="1" key="1">
    <citation type="journal article" name="BMC Genomics">
        <title>Long-read sequencing and de novo genome assembly of marine medaka (Oryzias melastigma).</title>
        <authorList>
            <person name="Liang P."/>
            <person name="Saqib H.S.A."/>
            <person name="Ni X."/>
            <person name="Shen Y."/>
        </authorList>
    </citation>
    <scope>NUCLEOTIDE SEQUENCE</scope>
    <source>
        <strain evidence="1">Bigg-433</strain>
    </source>
</reference>
<dbReference type="EMBL" id="WKFB01000973">
    <property type="protein sequence ID" value="KAF6716355.1"/>
    <property type="molecule type" value="Genomic_DNA"/>
</dbReference>
<proteinExistence type="predicted"/>
<dbReference type="AlphaFoldDB" id="A0A834BXB4"/>
<protein>
    <submittedName>
        <fullName evidence="1">Uncharacterized protein</fullName>
    </submittedName>
</protein>
<comment type="caution">
    <text evidence="1">The sequence shown here is derived from an EMBL/GenBank/DDBJ whole genome shotgun (WGS) entry which is preliminary data.</text>
</comment>
<organism evidence="1 2">
    <name type="scientific">Oryzias melastigma</name>
    <name type="common">Marine medaka</name>
    <dbReference type="NCBI Taxonomy" id="30732"/>
    <lineage>
        <taxon>Eukaryota</taxon>
        <taxon>Metazoa</taxon>
        <taxon>Chordata</taxon>
        <taxon>Craniata</taxon>
        <taxon>Vertebrata</taxon>
        <taxon>Euteleostomi</taxon>
        <taxon>Actinopterygii</taxon>
        <taxon>Neopterygii</taxon>
        <taxon>Teleostei</taxon>
        <taxon>Neoteleostei</taxon>
        <taxon>Acanthomorphata</taxon>
        <taxon>Ovalentaria</taxon>
        <taxon>Atherinomorphae</taxon>
        <taxon>Beloniformes</taxon>
        <taxon>Adrianichthyidae</taxon>
        <taxon>Oryziinae</taxon>
        <taxon>Oryzias</taxon>
    </lineage>
</organism>
<name>A0A834BXB4_ORYME</name>
<dbReference type="Proteomes" id="UP000646548">
    <property type="component" value="Unassembled WGS sequence"/>
</dbReference>